<evidence type="ECO:0000256" key="5">
    <source>
        <dbReference type="ARBA" id="ARBA00022598"/>
    </source>
</evidence>
<feature type="domain" description="Mur ligase N-terminal catalytic" evidence="15">
    <location>
        <begin position="12"/>
        <end position="110"/>
    </location>
</feature>
<dbReference type="HAMAP" id="MF_00046">
    <property type="entry name" value="MurC"/>
    <property type="match status" value="1"/>
</dbReference>
<evidence type="ECO:0000256" key="2">
    <source>
        <dbReference type="ARBA" id="ARBA00004752"/>
    </source>
</evidence>
<gene>
    <name evidence="14" type="primary">murC</name>
    <name evidence="18" type="ORF">Z955_13615</name>
</gene>
<sequence length="458" mass="51095">MSFNFLKDNNKKIHFIGIGGISMSGLAEILLNSNYKVSGSDRSESDLTKHLIEKGAEIYIGHNKDNIKDVDLVVYTAAIPDSNPELVRAHELQIPTMDRAEFLGHVMQGHKYNIAISGTHGKTTTTSMLSHITLRANLDPTILVGGNLDVINGNVRVGNSDYFVTEACEYKASFLKFYPYIGIILNIEADHLDFYKDINDIENTFLKFAKLIPKDGFLIVNADDERCLAVSKKVNCNVITFGINNGEVRAKNIEFNNGRPTFDVYRNNIKLFTLTLNVPGNHNILDSLASISASLSLNIDTDSIIEGLSTFYGAHRRFEIKGKLNGITVVDDYAHHPTEIKAALNAAKNFPHNRIICIFQPHTYSRTISLFDDFTNSFFNADTLILADIYAAREKDTGIVSSDMLGDKIREKGINCKNLHSFEAITKFLRQELKEGDLLITVGAGDVYRVGEMFLKNK</sequence>
<dbReference type="InterPro" id="IPR000713">
    <property type="entry name" value="Mur_ligase_N"/>
</dbReference>
<evidence type="ECO:0000259" key="16">
    <source>
        <dbReference type="Pfam" id="PF02875"/>
    </source>
</evidence>
<evidence type="ECO:0000259" key="15">
    <source>
        <dbReference type="Pfam" id="PF01225"/>
    </source>
</evidence>
<dbReference type="Pfam" id="PF01225">
    <property type="entry name" value="Mur_ligase"/>
    <property type="match status" value="1"/>
</dbReference>
<dbReference type="Gene3D" id="3.40.1190.10">
    <property type="entry name" value="Mur-like, catalytic domain"/>
    <property type="match status" value="1"/>
</dbReference>
<dbReference type="InterPro" id="IPR005758">
    <property type="entry name" value="UDP-N-AcMur_Ala_ligase_MurC"/>
</dbReference>
<keyword evidence="10 14" id="KW-0573">Peptidoglycan synthesis</keyword>
<dbReference type="GO" id="GO:0008763">
    <property type="term" value="F:UDP-N-acetylmuramate-L-alanine ligase activity"/>
    <property type="evidence" value="ECO:0007669"/>
    <property type="project" value="UniProtKB-UniRule"/>
</dbReference>
<comment type="caution">
    <text evidence="18">The sequence shown here is derived from an EMBL/GenBank/DDBJ whole genome shotgun (WGS) entry which is preliminary data.</text>
</comment>
<dbReference type="InterPro" id="IPR004101">
    <property type="entry name" value="Mur_ligase_C"/>
</dbReference>
<evidence type="ECO:0000256" key="14">
    <source>
        <dbReference type="HAMAP-Rule" id="MF_00046"/>
    </source>
</evidence>
<keyword evidence="11 14" id="KW-0131">Cell cycle</keyword>
<evidence type="ECO:0000256" key="8">
    <source>
        <dbReference type="ARBA" id="ARBA00022840"/>
    </source>
</evidence>
<comment type="function">
    <text evidence="14">Cell wall formation.</text>
</comment>
<dbReference type="GO" id="GO:0005737">
    <property type="term" value="C:cytoplasm"/>
    <property type="evidence" value="ECO:0007669"/>
    <property type="project" value="UniProtKB-SubCell"/>
</dbReference>
<keyword evidence="12 14" id="KW-0961">Cell wall biogenesis/degradation</keyword>
<keyword evidence="6 14" id="KW-0132">Cell division</keyword>
<dbReference type="NCBIfam" id="TIGR01082">
    <property type="entry name" value="murC"/>
    <property type="match status" value="1"/>
</dbReference>
<dbReference type="AlphaFoldDB" id="A0A0A0I3Q8"/>
<dbReference type="RefSeq" id="WP_039259952.1">
    <property type="nucleotide sequence ID" value="NZ_JDRY01000087.1"/>
</dbReference>
<comment type="pathway">
    <text evidence="2 14">Cell wall biogenesis; peptidoglycan biosynthesis.</text>
</comment>
<reference evidence="18 19" key="1">
    <citation type="submission" date="2014-01" db="EMBL/GenBank/DDBJ databases">
        <title>Plasmidome dynamics in the species complex Clostridium novyi sensu lato converts strains of independent lineages into distinctly different pathogens.</title>
        <authorList>
            <person name="Skarin H."/>
            <person name="Segerman B."/>
        </authorList>
    </citation>
    <scope>NUCLEOTIDE SEQUENCE [LARGE SCALE GENOMIC DNA]</scope>
    <source>
        <strain evidence="18 19">DC5</strain>
    </source>
</reference>
<evidence type="ECO:0000256" key="6">
    <source>
        <dbReference type="ARBA" id="ARBA00022618"/>
    </source>
</evidence>
<evidence type="ECO:0000256" key="7">
    <source>
        <dbReference type="ARBA" id="ARBA00022741"/>
    </source>
</evidence>
<evidence type="ECO:0000256" key="11">
    <source>
        <dbReference type="ARBA" id="ARBA00023306"/>
    </source>
</evidence>
<evidence type="ECO:0000256" key="3">
    <source>
        <dbReference type="ARBA" id="ARBA00012211"/>
    </source>
</evidence>
<keyword evidence="7 14" id="KW-0547">Nucleotide-binding</keyword>
<feature type="binding site" evidence="14">
    <location>
        <begin position="118"/>
        <end position="124"/>
    </location>
    <ligand>
        <name>ATP</name>
        <dbReference type="ChEBI" id="CHEBI:30616"/>
    </ligand>
</feature>
<evidence type="ECO:0000313" key="19">
    <source>
        <dbReference type="Proteomes" id="UP000030014"/>
    </source>
</evidence>
<feature type="domain" description="Mur ligase central" evidence="17">
    <location>
        <begin position="116"/>
        <end position="293"/>
    </location>
</feature>
<dbReference type="GO" id="GO:0051301">
    <property type="term" value="P:cell division"/>
    <property type="evidence" value="ECO:0007669"/>
    <property type="project" value="UniProtKB-KW"/>
</dbReference>
<accession>A0A0A0I3Q8</accession>
<dbReference type="GO" id="GO:0009252">
    <property type="term" value="P:peptidoglycan biosynthetic process"/>
    <property type="evidence" value="ECO:0007669"/>
    <property type="project" value="UniProtKB-UniRule"/>
</dbReference>
<proteinExistence type="inferred from homology"/>
<evidence type="ECO:0000256" key="13">
    <source>
        <dbReference type="ARBA" id="ARBA00047833"/>
    </source>
</evidence>
<dbReference type="SUPFAM" id="SSF53244">
    <property type="entry name" value="MurD-like peptide ligases, peptide-binding domain"/>
    <property type="match status" value="1"/>
</dbReference>
<dbReference type="PANTHER" id="PTHR43445">
    <property type="entry name" value="UDP-N-ACETYLMURAMATE--L-ALANINE LIGASE-RELATED"/>
    <property type="match status" value="1"/>
</dbReference>
<comment type="catalytic activity">
    <reaction evidence="13 14">
        <text>UDP-N-acetyl-alpha-D-muramate + L-alanine + ATP = UDP-N-acetyl-alpha-D-muramoyl-L-alanine + ADP + phosphate + H(+)</text>
        <dbReference type="Rhea" id="RHEA:23372"/>
        <dbReference type="ChEBI" id="CHEBI:15378"/>
        <dbReference type="ChEBI" id="CHEBI:30616"/>
        <dbReference type="ChEBI" id="CHEBI:43474"/>
        <dbReference type="ChEBI" id="CHEBI:57972"/>
        <dbReference type="ChEBI" id="CHEBI:70757"/>
        <dbReference type="ChEBI" id="CHEBI:83898"/>
        <dbReference type="ChEBI" id="CHEBI:456216"/>
        <dbReference type="EC" id="6.3.2.8"/>
    </reaction>
</comment>
<dbReference type="Gene3D" id="3.90.190.20">
    <property type="entry name" value="Mur ligase, C-terminal domain"/>
    <property type="match status" value="1"/>
</dbReference>
<dbReference type="InterPro" id="IPR013221">
    <property type="entry name" value="Mur_ligase_cen"/>
</dbReference>
<dbReference type="GO" id="GO:0005524">
    <property type="term" value="F:ATP binding"/>
    <property type="evidence" value="ECO:0007669"/>
    <property type="project" value="UniProtKB-UniRule"/>
</dbReference>
<dbReference type="InterPro" id="IPR036615">
    <property type="entry name" value="Mur_ligase_C_dom_sf"/>
</dbReference>
<dbReference type="UniPathway" id="UPA00219"/>
<dbReference type="PANTHER" id="PTHR43445:SF3">
    <property type="entry name" value="UDP-N-ACETYLMURAMATE--L-ALANINE LIGASE"/>
    <property type="match status" value="1"/>
</dbReference>
<protein>
    <recommendedName>
        <fullName evidence="3 14">UDP-N-acetylmuramate--L-alanine ligase</fullName>
        <ecNumber evidence="3 14">6.3.2.8</ecNumber>
    </recommendedName>
    <alternativeName>
        <fullName evidence="14">UDP-N-acetylmuramoyl-L-alanine synthetase</fullName>
    </alternativeName>
</protein>
<evidence type="ECO:0000256" key="10">
    <source>
        <dbReference type="ARBA" id="ARBA00022984"/>
    </source>
</evidence>
<dbReference type="GO" id="GO:0071555">
    <property type="term" value="P:cell wall organization"/>
    <property type="evidence" value="ECO:0007669"/>
    <property type="project" value="UniProtKB-KW"/>
</dbReference>
<dbReference type="Proteomes" id="UP000030014">
    <property type="component" value="Unassembled WGS sequence"/>
</dbReference>
<dbReference type="SUPFAM" id="SSF53623">
    <property type="entry name" value="MurD-like peptide ligases, catalytic domain"/>
    <property type="match status" value="1"/>
</dbReference>
<evidence type="ECO:0000256" key="9">
    <source>
        <dbReference type="ARBA" id="ARBA00022960"/>
    </source>
</evidence>
<dbReference type="Pfam" id="PF08245">
    <property type="entry name" value="Mur_ligase_M"/>
    <property type="match status" value="1"/>
</dbReference>
<dbReference type="EMBL" id="JDRY01000087">
    <property type="protein sequence ID" value="KGM96039.1"/>
    <property type="molecule type" value="Genomic_DNA"/>
</dbReference>
<keyword evidence="8 14" id="KW-0067">ATP-binding</keyword>
<dbReference type="InterPro" id="IPR036565">
    <property type="entry name" value="Mur-like_cat_sf"/>
</dbReference>
<keyword evidence="4 14" id="KW-0963">Cytoplasm</keyword>
<evidence type="ECO:0000256" key="12">
    <source>
        <dbReference type="ARBA" id="ARBA00023316"/>
    </source>
</evidence>
<dbReference type="Pfam" id="PF02875">
    <property type="entry name" value="Mur_ligase_C"/>
    <property type="match status" value="1"/>
</dbReference>
<name>A0A0A0I3Q8_CLOBO</name>
<keyword evidence="5 14" id="KW-0436">Ligase</keyword>
<dbReference type="Gene3D" id="3.40.50.720">
    <property type="entry name" value="NAD(P)-binding Rossmann-like Domain"/>
    <property type="match status" value="1"/>
</dbReference>
<dbReference type="InterPro" id="IPR050061">
    <property type="entry name" value="MurCDEF_pg_biosynth"/>
</dbReference>
<dbReference type="GO" id="GO:0008360">
    <property type="term" value="P:regulation of cell shape"/>
    <property type="evidence" value="ECO:0007669"/>
    <property type="project" value="UniProtKB-KW"/>
</dbReference>
<evidence type="ECO:0000259" key="17">
    <source>
        <dbReference type="Pfam" id="PF08245"/>
    </source>
</evidence>
<comment type="similarity">
    <text evidence="14">Belongs to the MurCDEF family.</text>
</comment>
<dbReference type="SUPFAM" id="SSF51984">
    <property type="entry name" value="MurCD N-terminal domain"/>
    <property type="match status" value="1"/>
</dbReference>
<organism evidence="18 19">
    <name type="scientific">Clostridium botulinum C/D str. DC5</name>
    <dbReference type="NCBI Taxonomy" id="1443128"/>
    <lineage>
        <taxon>Bacteria</taxon>
        <taxon>Bacillati</taxon>
        <taxon>Bacillota</taxon>
        <taxon>Clostridia</taxon>
        <taxon>Eubacteriales</taxon>
        <taxon>Clostridiaceae</taxon>
        <taxon>Clostridium</taxon>
    </lineage>
</organism>
<keyword evidence="9 14" id="KW-0133">Cell shape</keyword>
<evidence type="ECO:0000313" key="18">
    <source>
        <dbReference type="EMBL" id="KGM96039.1"/>
    </source>
</evidence>
<feature type="domain" description="Mur ligase C-terminal" evidence="16">
    <location>
        <begin position="316"/>
        <end position="445"/>
    </location>
</feature>
<evidence type="ECO:0000256" key="1">
    <source>
        <dbReference type="ARBA" id="ARBA00004496"/>
    </source>
</evidence>
<evidence type="ECO:0000256" key="4">
    <source>
        <dbReference type="ARBA" id="ARBA00022490"/>
    </source>
</evidence>
<comment type="subcellular location">
    <subcellularLocation>
        <location evidence="1 14">Cytoplasm</location>
    </subcellularLocation>
</comment>
<dbReference type="EC" id="6.3.2.8" evidence="3 14"/>